<dbReference type="SMART" id="SM00615">
    <property type="entry name" value="EPH_lbd"/>
    <property type="match status" value="1"/>
</dbReference>
<sequence>NPRYTTCKVSGKQPNAWLVSNPIAVPSAIEEIDFTIVFNTRNCTALGGDNFCKEYFDFYIHQSMTPIAPDPLRNNVTYEKIAEITAPILSLSARITNTSGVKVRGKYIVLAFHDQGSCSSIHSVTVSYYLCPEFTVVSGLVSLPRFTAPANNAELVVGTCVANAVYYQGNITAACRSDGVWNISSLKGRCVCKEDMENNEGECKGCPDGKYNDQKGFNCTVIPSGPQNVKVIFVNQSALELKWEPSAVTGDQNKVFYDVDCRKPCEGENDNKCIDRACGSDVIFIPRKDGLNVAHVIVGNLFPFIKYTMKIYAKNRVSDLAKRKYGIEANFMEITVRTNRSVPGKPEVFVEQPETAVVVSWTIEDMNGVLKEYHVTYIREDDLSETQTLATKKMEAQFDLEAGKTYEFQVFAINDVGRGPAGVKTFTLREEPDVTMYLKIIHGLVGSLVLCILSFACYIIYNRWNRRRNANREKIPKTTETSVLIHEDAAMSFAAERQKVDPFRLDRDQITTVKVLGSGNFGQVSKAVYKPLNSEVAVKSLKGDAQKKDLQDMLTELDLMKTLRPHPHVVELIGCCIEKDPLLIVLEYLPYGDLLGYLRKSRGIEDTYNTGEKRPSSTLTDKELLSFAWMIADGMSYLSTMKIVHRDLAARNVLVGDNKVCKISDLGLARGLEGDIYTRKTKARLPAKWMPPESLLYGRSTTMSDVWSYGIVMWEVFTIGGSPYPGVKSREIAGLLQTGYRMPKPPHISQDLYCLMIECWHQDKTKRPNFSDIVNRLDELIRSPEFLKEILTDLFMHYFSPKANRTPEFQSVDEWLQHINKGKYSELFRDARIDDMNKVAELKEKQWREMGISLVRHRNKMQKSINAMKSQHYNSGMDAD</sequence>
<feature type="binding site" evidence="12">
    <location>
        <position position="539"/>
    </location>
    <ligand>
        <name>ATP</name>
        <dbReference type="ChEBI" id="CHEBI:30616"/>
    </ligand>
</feature>
<evidence type="ECO:0000256" key="8">
    <source>
        <dbReference type="ARBA" id="ARBA00022989"/>
    </source>
</evidence>
<dbReference type="InterPro" id="IPR000719">
    <property type="entry name" value="Prot_kinase_dom"/>
</dbReference>
<dbReference type="InterPro" id="IPR001245">
    <property type="entry name" value="Ser-Thr/Tyr_kinase_cat_dom"/>
</dbReference>
<dbReference type="EMBL" id="CALNXJ010000003">
    <property type="protein sequence ID" value="CAH3035795.1"/>
    <property type="molecule type" value="Genomic_DNA"/>
</dbReference>
<feature type="non-terminal residue" evidence="18">
    <location>
        <position position="1"/>
    </location>
</feature>
<evidence type="ECO:0000259" key="17">
    <source>
        <dbReference type="PROSITE" id="PS51550"/>
    </source>
</evidence>
<feature type="domain" description="Protein kinase" evidence="14">
    <location>
        <begin position="510"/>
        <end position="781"/>
    </location>
</feature>
<evidence type="ECO:0000256" key="6">
    <source>
        <dbReference type="ARBA" id="ARBA00022777"/>
    </source>
</evidence>
<dbReference type="GO" id="GO:0005886">
    <property type="term" value="C:plasma membrane"/>
    <property type="evidence" value="ECO:0007669"/>
    <property type="project" value="TreeGrafter"/>
</dbReference>
<evidence type="ECO:0000256" key="11">
    <source>
        <dbReference type="ARBA" id="ARBA00023170"/>
    </source>
</evidence>
<evidence type="ECO:0000313" key="18">
    <source>
        <dbReference type="EMBL" id="CAH3035795.1"/>
    </source>
</evidence>
<dbReference type="InterPro" id="IPR020635">
    <property type="entry name" value="Tyr_kinase_cat_dom"/>
</dbReference>
<dbReference type="SUPFAM" id="SSF49265">
    <property type="entry name" value="Fibronectin type III"/>
    <property type="match status" value="1"/>
</dbReference>
<organism evidence="18 19">
    <name type="scientific">Pocillopora meandrina</name>
    <dbReference type="NCBI Taxonomy" id="46732"/>
    <lineage>
        <taxon>Eukaryota</taxon>
        <taxon>Metazoa</taxon>
        <taxon>Cnidaria</taxon>
        <taxon>Anthozoa</taxon>
        <taxon>Hexacorallia</taxon>
        <taxon>Scleractinia</taxon>
        <taxon>Astrocoeniina</taxon>
        <taxon>Pocilloporidae</taxon>
        <taxon>Pocillopora</taxon>
    </lineage>
</organism>
<dbReference type="InterPro" id="IPR050449">
    <property type="entry name" value="Ephrin_rcpt_TKs"/>
</dbReference>
<reference evidence="18 19" key="1">
    <citation type="submission" date="2022-05" db="EMBL/GenBank/DDBJ databases">
        <authorList>
            <consortium name="Genoscope - CEA"/>
            <person name="William W."/>
        </authorList>
    </citation>
    <scope>NUCLEOTIDE SEQUENCE [LARGE SCALE GENOMIC DNA]</scope>
</reference>
<dbReference type="PROSITE" id="PS00109">
    <property type="entry name" value="PROTEIN_KINASE_TYR"/>
    <property type="match status" value="1"/>
</dbReference>
<dbReference type="Gene3D" id="1.10.150.50">
    <property type="entry name" value="Transcription Factor, Ets-1"/>
    <property type="match status" value="1"/>
</dbReference>
<dbReference type="InterPro" id="IPR001660">
    <property type="entry name" value="SAM"/>
</dbReference>
<keyword evidence="6" id="KW-0418">Kinase</keyword>
<evidence type="ECO:0000256" key="9">
    <source>
        <dbReference type="ARBA" id="ARBA00023136"/>
    </source>
</evidence>
<dbReference type="PROSITE" id="PS00107">
    <property type="entry name" value="PROTEIN_KINASE_ATP"/>
    <property type="match status" value="1"/>
</dbReference>
<dbReference type="SUPFAM" id="SSF56112">
    <property type="entry name" value="Protein kinase-like (PK-like)"/>
    <property type="match status" value="1"/>
</dbReference>
<dbReference type="InterPro" id="IPR017441">
    <property type="entry name" value="Protein_kinase_ATP_BS"/>
</dbReference>
<dbReference type="PRINTS" id="PR00109">
    <property type="entry name" value="TYRKINASE"/>
</dbReference>
<keyword evidence="4 13" id="KW-0812">Transmembrane</keyword>
<proteinExistence type="predicted"/>
<dbReference type="PROSITE" id="PS51550">
    <property type="entry name" value="EPH_LBD"/>
    <property type="match status" value="1"/>
</dbReference>
<dbReference type="InterPro" id="IPR013783">
    <property type="entry name" value="Ig-like_fold"/>
</dbReference>
<evidence type="ECO:0000256" key="7">
    <source>
        <dbReference type="ARBA" id="ARBA00022840"/>
    </source>
</evidence>
<dbReference type="PROSITE" id="PS50011">
    <property type="entry name" value="PROTEIN_KINASE_DOM"/>
    <property type="match status" value="1"/>
</dbReference>
<feature type="domain" description="Eph LBD" evidence="17">
    <location>
        <begin position="1"/>
        <end position="136"/>
    </location>
</feature>
<feature type="domain" description="SAM" evidence="15">
    <location>
        <begin position="807"/>
        <end position="871"/>
    </location>
</feature>
<dbReference type="PROSITE" id="PS50853">
    <property type="entry name" value="FN3"/>
    <property type="match status" value="2"/>
</dbReference>
<evidence type="ECO:0000313" key="19">
    <source>
        <dbReference type="Proteomes" id="UP001159428"/>
    </source>
</evidence>
<evidence type="ECO:0000256" key="12">
    <source>
        <dbReference type="PROSITE-ProRule" id="PRU10141"/>
    </source>
</evidence>
<keyword evidence="7 12" id="KW-0067">ATP-binding</keyword>
<dbReference type="InterPro" id="IPR001090">
    <property type="entry name" value="Ephrin_rcpt_lig-bd_dom"/>
</dbReference>
<keyword evidence="19" id="KW-1185">Reference proteome</keyword>
<dbReference type="SUPFAM" id="SSF47769">
    <property type="entry name" value="SAM/Pointed domain"/>
    <property type="match status" value="1"/>
</dbReference>
<dbReference type="InterPro" id="IPR008979">
    <property type="entry name" value="Galactose-bd-like_sf"/>
</dbReference>
<evidence type="ECO:0000259" key="16">
    <source>
        <dbReference type="PROSITE" id="PS50853"/>
    </source>
</evidence>
<dbReference type="EC" id="2.7.10.1" evidence="2"/>
<dbReference type="Gene3D" id="2.60.40.10">
    <property type="entry name" value="Immunoglobulins"/>
    <property type="match status" value="2"/>
</dbReference>
<name>A0AAU9VT92_9CNID</name>
<dbReference type="Gene3D" id="2.60.120.260">
    <property type="entry name" value="Galactose-binding domain-like"/>
    <property type="match status" value="1"/>
</dbReference>
<dbReference type="SMART" id="SM00060">
    <property type="entry name" value="FN3"/>
    <property type="match status" value="2"/>
</dbReference>
<dbReference type="PANTHER" id="PTHR46877:SF14">
    <property type="entry name" value="RECEPTOR PROTEIN-TYROSINE KINASE"/>
    <property type="match status" value="1"/>
</dbReference>
<evidence type="ECO:0000256" key="2">
    <source>
        <dbReference type="ARBA" id="ARBA00011902"/>
    </source>
</evidence>
<gene>
    <name evidence="18" type="ORF">PMEA_00016486</name>
</gene>
<dbReference type="InterPro" id="IPR011009">
    <property type="entry name" value="Kinase-like_dom_sf"/>
</dbReference>
<dbReference type="PROSITE" id="PS50105">
    <property type="entry name" value="SAM_DOMAIN"/>
    <property type="match status" value="1"/>
</dbReference>
<evidence type="ECO:0000256" key="5">
    <source>
        <dbReference type="ARBA" id="ARBA00022741"/>
    </source>
</evidence>
<dbReference type="InterPro" id="IPR008266">
    <property type="entry name" value="Tyr_kinase_AS"/>
</dbReference>
<dbReference type="InterPro" id="IPR013761">
    <property type="entry name" value="SAM/pointed_sf"/>
</dbReference>
<dbReference type="SMART" id="SM00219">
    <property type="entry name" value="TyrKc"/>
    <property type="match status" value="1"/>
</dbReference>
<dbReference type="GO" id="GO:0005524">
    <property type="term" value="F:ATP binding"/>
    <property type="evidence" value="ECO:0007669"/>
    <property type="project" value="UniProtKB-UniRule"/>
</dbReference>
<keyword evidence="3" id="KW-0808">Transferase</keyword>
<dbReference type="Gene3D" id="3.30.200.20">
    <property type="entry name" value="Phosphorylase Kinase, domain 1"/>
    <property type="match status" value="1"/>
</dbReference>
<evidence type="ECO:0000256" key="13">
    <source>
        <dbReference type="SAM" id="Phobius"/>
    </source>
</evidence>
<dbReference type="Pfam" id="PF01404">
    <property type="entry name" value="Ephrin_lbd"/>
    <property type="match status" value="1"/>
</dbReference>
<feature type="domain" description="Fibronectin type-III" evidence="16">
    <location>
        <begin position="342"/>
        <end position="433"/>
    </location>
</feature>
<dbReference type="Pfam" id="PF25599">
    <property type="entry name" value="Ephrin_CRD"/>
    <property type="match status" value="1"/>
</dbReference>
<comment type="caution">
    <text evidence="18">The sequence shown here is derived from an EMBL/GenBank/DDBJ whole genome shotgun (WGS) entry which is preliminary data.</text>
</comment>
<dbReference type="Pfam" id="PF07714">
    <property type="entry name" value="PK_Tyr_Ser-Thr"/>
    <property type="match status" value="1"/>
</dbReference>
<dbReference type="CDD" id="cd00063">
    <property type="entry name" value="FN3"/>
    <property type="match status" value="2"/>
</dbReference>
<keyword evidence="10" id="KW-0829">Tyrosine-protein kinase</keyword>
<dbReference type="PANTHER" id="PTHR46877">
    <property type="entry name" value="EPH RECEPTOR A5"/>
    <property type="match status" value="1"/>
</dbReference>
<evidence type="ECO:0000256" key="1">
    <source>
        <dbReference type="ARBA" id="ARBA00004479"/>
    </source>
</evidence>
<dbReference type="Pfam" id="PF00041">
    <property type="entry name" value="fn3"/>
    <property type="match status" value="1"/>
</dbReference>
<dbReference type="GO" id="GO:0004714">
    <property type="term" value="F:transmembrane receptor protein tyrosine kinase activity"/>
    <property type="evidence" value="ECO:0007669"/>
    <property type="project" value="UniProtKB-EC"/>
</dbReference>
<comment type="subcellular location">
    <subcellularLocation>
        <location evidence="1">Membrane</location>
        <topology evidence="1">Single-pass type I membrane protein</topology>
    </subcellularLocation>
</comment>
<feature type="transmembrane region" description="Helical" evidence="13">
    <location>
        <begin position="440"/>
        <end position="461"/>
    </location>
</feature>
<keyword evidence="9 13" id="KW-0472">Membrane</keyword>
<dbReference type="AlphaFoldDB" id="A0AAU9VT92"/>
<dbReference type="Pfam" id="PF00536">
    <property type="entry name" value="SAM_1"/>
    <property type="match status" value="1"/>
</dbReference>
<dbReference type="InterPro" id="IPR003961">
    <property type="entry name" value="FN3_dom"/>
</dbReference>
<dbReference type="SUPFAM" id="SSF49785">
    <property type="entry name" value="Galactose-binding domain-like"/>
    <property type="match status" value="1"/>
</dbReference>
<evidence type="ECO:0000256" key="10">
    <source>
        <dbReference type="ARBA" id="ARBA00023137"/>
    </source>
</evidence>
<dbReference type="SMART" id="SM00454">
    <property type="entry name" value="SAM"/>
    <property type="match status" value="1"/>
</dbReference>
<dbReference type="FunFam" id="1.10.510.10:FF:000554">
    <property type="entry name" value="Predicted protein"/>
    <property type="match status" value="1"/>
</dbReference>
<keyword evidence="11" id="KW-0675">Receptor</keyword>
<dbReference type="Gene3D" id="2.60.40.1770">
    <property type="entry name" value="ephrin a2 ectodomain"/>
    <property type="match status" value="1"/>
</dbReference>
<dbReference type="Gene3D" id="1.10.510.10">
    <property type="entry name" value="Transferase(Phosphotransferase) domain 1"/>
    <property type="match status" value="1"/>
</dbReference>
<evidence type="ECO:0000259" key="15">
    <source>
        <dbReference type="PROSITE" id="PS50105"/>
    </source>
</evidence>
<protein>
    <recommendedName>
        <fullName evidence="2">receptor protein-tyrosine kinase</fullName>
        <ecNumber evidence="2">2.7.10.1</ecNumber>
    </recommendedName>
</protein>
<evidence type="ECO:0000259" key="14">
    <source>
        <dbReference type="PROSITE" id="PS50011"/>
    </source>
</evidence>
<evidence type="ECO:0000256" key="3">
    <source>
        <dbReference type="ARBA" id="ARBA00022679"/>
    </source>
</evidence>
<dbReference type="InterPro" id="IPR036116">
    <property type="entry name" value="FN3_sf"/>
</dbReference>
<keyword evidence="8 13" id="KW-1133">Transmembrane helix</keyword>
<feature type="domain" description="Fibronectin type-III" evidence="16">
    <location>
        <begin position="225"/>
        <end position="341"/>
    </location>
</feature>
<dbReference type="CDD" id="cd00192">
    <property type="entry name" value="PTKc"/>
    <property type="match status" value="1"/>
</dbReference>
<accession>A0AAU9VT92</accession>
<dbReference type="Proteomes" id="UP001159428">
    <property type="component" value="Unassembled WGS sequence"/>
</dbReference>
<keyword evidence="5 12" id="KW-0547">Nucleotide-binding</keyword>
<evidence type="ECO:0000256" key="4">
    <source>
        <dbReference type="ARBA" id="ARBA00022692"/>
    </source>
</evidence>